<keyword evidence="6" id="KW-1185">Reference proteome</keyword>
<dbReference type="Proteomes" id="UP001150904">
    <property type="component" value="Unassembled WGS sequence"/>
</dbReference>
<keyword evidence="2" id="KW-0489">Methyltransferase</keyword>
<protein>
    <recommendedName>
        <fullName evidence="7">PABS domain-containing protein</fullName>
    </recommendedName>
</protein>
<dbReference type="GO" id="GO:0008168">
    <property type="term" value="F:methyltransferase activity"/>
    <property type="evidence" value="ECO:0007669"/>
    <property type="project" value="UniProtKB-KW"/>
</dbReference>
<evidence type="ECO:0000313" key="5">
    <source>
        <dbReference type="EMBL" id="KAJ5191261.1"/>
    </source>
</evidence>
<evidence type="ECO:0008006" key="7">
    <source>
        <dbReference type="Google" id="ProtNLM"/>
    </source>
</evidence>
<organism evidence="5 6">
    <name type="scientific">Penicillium cinerascens</name>
    <dbReference type="NCBI Taxonomy" id="70096"/>
    <lineage>
        <taxon>Eukaryota</taxon>
        <taxon>Fungi</taxon>
        <taxon>Dikarya</taxon>
        <taxon>Ascomycota</taxon>
        <taxon>Pezizomycotina</taxon>
        <taxon>Eurotiomycetes</taxon>
        <taxon>Eurotiomycetidae</taxon>
        <taxon>Eurotiales</taxon>
        <taxon>Aspergillaceae</taxon>
        <taxon>Penicillium</taxon>
    </lineage>
</organism>
<evidence type="ECO:0000256" key="3">
    <source>
        <dbReference type="ARBA" id="ARBA00022679"/>
    </source>
</evidence>
<evidence type="ECO:0000256" key="4">
    <source>
        <dbReference type="SAM" id="Phobius"/>
    </source>
</evidence>
<comment type="caution">
    <text evidence="5">The sequence shown here is derived from an EMBL/GenBank/DDBJ whole genome shotgun (WGS) entry which is preliminary data.</text>
</comment>
<dbReference type="InterPro" id="IPR051419">
    <property type="entry name" value="Lys/N-term_MeTrsfase_sf"/>
</dbReference>
<dbReference type="FunFam" id="3.40.50.150:FF:000288">
    <property type="entry name" value="Spermine/spermidine synthase, putative"/>
    <property type="match status" value="1"/>
</dbReference>
<dbReference type="EMBL" id="JAPQKR010000016">
    <property type="protein sequence ID" value="KAJ5191261.1"/>
    <property type="molecule type" value="Genomic_DNA"/>
</dbReference>
<feature type="transmembrane region" description="Helical" evidence="4">
    <location>
        <begin position="74"/>
        <end position="93"/>
    </location>
</feature>
<dbReference type="OrthoDB" id="2016285at2759"/>
<reference evidence="5" key="2">
    <citation type="journal article" date="2023" name="IMA Fungus">
        <title>Comparative genomic study of the Penicillium genus elucidates a diverse pangenome and 15 lateral gene transfer events.</title>
        <authorList>
            <person name="Petersen C."/>
            <person name="Sorensen T."/>
            <person name="Nielsen M.R."/>
            <person name="Sondergaard T.E."/>
            <person name="Sorensen J.L."/>
            <person name="Fitzpatrick D.A."/>
            <person name="Frisvad J.C."/>
            <person name="Nielsen K.L."/>
        </authorList>
    </citation>
    <scope>NUCLEOTIDE SEQUENCE</scope>
    <source>
        <strain evidence="5">IBT 15544</strain>
    </source>
</reference>
<feature type="transmembrane region" description="Helical" evidence="4">
    <location>
        <begin position="169"/>
        <end position="192"/>
    </location>
</feature>
<reference evidence="5" key="1">
    <citation type="submission" date="2022-12" db="EMBL/GenBank/DDBJ databases">
        <authorList>
            <person name="Petersen C."/>
        </authorList>
    </citation>
    <scope>NUCLEOTIDE SEQUENCE</scope>
    <source>
        <strain evidence="5">IBT 15544</strain>
    </source>
</reference>
<evidence type="ECO:0000256" key="2">
    <source>
        <dbReference type="ARBA" id="ARBA00022603"/>
    </source>
</evidence>
<keyword evidence="4" id="KW-0472">Membrane</keyword>
<evidence type="ECO:0000313" key="6">
    <source>
        <dbReference type="Proteomes" id="UP001150904"/>
    </source>
</evidence>
<dbReference type="GO" id="GO:0032259">
    <property type="term" value="P:methylation"/>
    <property type="evidence" value="ECO:0007669"/>
    <property type="project" value="UniProtKB-KW"/>
</dbReference>
<dbReference type="RefSeq" id="XP_058304201.1">
    <property type="nucleotide sequence ID" value="XM_058457302.1"/>
</dbReference>
<feature type="transmembrane region" description="Helical" evidence="4">
    <location>
        <begin position="42"/>
        <end position="62"/>
    </location>
</feature>
<accession>A0A9W9M673</accession>
<gene>
    <name evidence="5" type="ORF">N7498_010246</name>
</gene>
<proteinExistence type="inferred from homology"/>
<keyword evidence="4" id="KW-1133">Transmembrane helix</keyword>
<dbReference type="SUPFAM" id="SSF53335">
    <property type="entry name" value="S-adenosyl-L-methionine-dependent methyltransferases"/>
    <property type="match status" value="1"/>
</dbReference>
<dbReference type="Pfam" id="PF01564">
    <property type="entry name" value="Spermine_synth"/>
    <property type="match status" value="1"/>
</dbReference>
<dbReference type="NCBIfam" id="NF037959">
    <property type="entry name" value="MFS_SpdSyn"/>
    <property type="match status" value="1"/>
</dbReference>
<dbReference type="AlphaFoldDB" id="A0A9W9M673"/>
<feature type="transmembrane region" description="Helical" evidence="4">
    <location>
        <begin position="12"/>
        <end position="36"/>
    </location>
</feature>
<dbReference type="InterPro" id="IPR029063">
    <property type="entry name" value="SAM-dependent_MTases_sf"/>
</dbReference>
<keyword evidence="3" id="KW-0808">Transferase</keyword>
<dbReference type="GeneID" id="83184603"/>
<dbReference type="PANTHER" id="PTHR12176">
    <property type="entry name" value="SAM-DEPENDENT METHYLTRANSFERASE SUPERFAMILY PROTEIN"/>
    <property type="match status" value="1"/>
</dbReference>
<name>A0A9W9M673_9EURO</name>
<evidence type="ECO:0000256" key="1">
    <source>
        <dbReference type="ARBA" id="ARBA00008361"/>
    </source>
</evidence>
<dbReference type="PANTHER" id="PTHR12176:SF59">
    <property type="entry name" value="METHYLTRANSFERASE DOMAIN-CONTAINING PROTEIN-RELATED"/>
    <property type="match status" value="1"/>
</dbReference>
<keyword evidence="4" id="KW-0812">Transmembrane</keyword>
<feature type="transmembrane region" description="Helical" evidence="4">
    <location>
        <begin position="105"/>
        <end position="125"/>
    </location>
</feature>
<comment type="similarity">
    <text evidence="1">Belongs to the methyltransferase superfamily.</text>
</comment>
<dbReference type="Gene3D" id="3.40.50.150">
    <property type="entry name" value="Vaccinia Virus protein VP39"/>
    <property type="match status" value="1"/>
</dbReference>
<sequence>MSLEEYIRRVDFYRLGSGATLLVLLAFYSPVMLLVLSPTYGALPAHIFHVYGLGIFAAAGWFLKDQVQLRLGRLAAYMLPVLAFWTPTLQYFVMQQSSMLGNPLGPVITELFGYYPLALLTVAIAGKQIQYSLHLEDMGDVAAEHVPLVGSYLVYSLGEHFAKALLSRFIGFTVVFSRAGLQFVIAILYAAVVPSKMLLLAIPSVLFSITADVHFGGIGGVNSAIQSEGYSILARQESYTGYISVLENHNDGFRVMRCDHSLLGGQWTKMAPGYHPQVQDPVYAVFTMLEAVRLVENSHGSHRVDAGSKALVIGLGVGTTPAALMKHGIDTTVVELDPVVVKFAKQYFNFPSNHATTVDDATKFVKRALKTPSAHQYDYIVHDVFTGGAEPAELFTIDFLHDLSSLLKDDGVIAINYAGDLALYPTGLVVRTILATFPTCRIFRENAPPADNENQDFTNMVIFCTKNIGAPLKFRSPEQADFLGSDSRKNYLLPTHEIDPAVFDPIPKGGSRLLVDKEVKRLYKYQDRGALEHWEIMRKVIPAAVWENW</sequence>